<dbReference type="GO" id="GO:0005829">
    <property type="term" value="C:cytosol"/>
    <property type="evidence" value="ECO:0007669"/>
    <property type="project" value="TreeGrafter"/>
</dbReference>
<evidence type="ECO:0000256" key="2">
    <source>
        <dbReference type="ARBA" id="ARBA00023027"/>
    </source>
</evidence>
<dbReference type="Gene3D" id="3.40.50.720">
    <property type="entry name" value="NAD(P)-binding Rossmann-like Domain"/>
    <property type="match status" value="2"/>
</dbReference>
<evidence type="ECO:0000313" key="4">
    <source>
        <dbReference type="EMBL" id="CAB4852612.1"/>
    </source>
</evidence>
<name>A0A6J7C3L4_9ZZZZ</name>
<dbReference type="GO" id="GO:0016618">
    <property type="term" value="F:hydroxypyruvate reductase [NAD(P)H] activity"/>
    <property type="evidence" value="ECO:0007669"/>
    <property type="project" value="TreeGrafter"/>
</dbReference>
<organism evidence="4">
    <name type="scientific">freshwater metagenome</name>
    <dbReference type="NCBI Taxonomy" id="449393"/>
    <lineage>
        <taxon>unclassified sequences</taxon>
        <taxon>metagenomes</taxon>
        <taxon>ecological metagenomes</taxon>
    </lineage>
</organism>
<gene>
    <name evidence="4" type="ORF">UFOPK3268_01732</name>
</gene>
<evidence type="ECO:0000259" key="3">
    <source>
        <dbReference type="Pfam" id="PF02826"/>
    </source>
</evidence>
<accession>A0A6J7C3L4</accession>
<dbReference type="SUPFAM" id="SSF51735">
    <property type="entry name" value="NAD(P)-binding Rossmann-fold domains"/>
    <property type="match status" value="1"/>
</dbReference>
<dbReference type="EMBL" id="CAFBIZ010000288">
    <property type="protein sequence ID" value="CAB4852612.1"/>
    <property type="molecule type" value="Genomic_DNA"/>
</dbReference>
<sequence length="343" mass="36193">MNLLTGSSIVKDQRGFGHSALLSCGRANTSLGSMSLGVERPMIWLPESLDSYGLVDIADVVESDVFDGITSAPSSLEQVSFYVIPLLRGAEPLRLMARMPALEVVQAQSSGVDAIVPLLPAGVTLCNARSVHDSATAEMAVTLVLAQLRGIPDYVLDPGFWPAPDDLRPTLADATVLILGYGAIGVAVARRLSGFECEVIAVGRTERPGVEPVSALARLLPRADVVIVTVPLTSETDAMVDAAFLAQMRDGALLVNVGRGPVVRTDDLLAEVASGRLCAALDVTDPEPLAADHPMRSMANVLITPHAAGRTTVLAPRLKSLVAEQVRRYVRGDSLLNIVAGDY</sequence>
<dbReference type="InterPro" id="IPR050223">
    <property type="entry name" value="D-isomer_2-hydroxyacid_DH"/>
</dbReference>
<dbReference type="GO" id="GO:0030267">
    <property type="term" value="F:glyoxylate reductase (NADPH) activity"/>
    <property type="evidence" value="ECO:0007669"/>
    <property type="project" value="TreeGrafter"/>
</dbReference>
<dbReference type="InterPro" id="IPR036291">
    <property type="entry name" value="NAD(P)-bd_dom_sf"/>
</dbReference>
<dbReference type="CDD" id="cd12166">
    <property type="entry name" value="2-Hacid_dh_7"/>
    <property type="match status" value="1"/>
</dbReference>
<protein>
    <submittedName>
        <fullName evidence="4">Unannotated protein</fullName>
    </submittedName>
</protein>
<keyword evidence="2" id="KW-0520">NAD</keyword>
<dbReference type="GO" id="GO:0051287">
    <property type="term" value="F:NAD binding"/>
    <property type="evidence" value="ECO:0007669"/>
    <property type="project" value="InterPro"/>
</dbReference>
<dbReference type="InterPro" id="IPR006140">
    <property type="entry name" value="D-isomer_DH_NAD-bd"/>
</dbReference>
<dbReference type="PANTHER" id="PTHR10996">
    <property type="entry name" value="2-HYDROXYACID DEHYDROGENASE-RELATED"/>
    <property type="match status" value="1"/>
</dbReference>
<reference evidence="4" key="1">
    <citation type="submission" date="2020-05" db="EMBL/GenBank/DDBJ databases">
        <authorList>
            <person name="Chiriac C."/>
            <person name="Salcher M."/>
            <person name="Ghai R."/>
            <person name="Kavagutti S V."/>
        </authorList>
    </citation>
    <scope>NUCLEOTIDE SEQUENCE</scope>
</reference>
<dbReference type="AlphaFoldDB" id="A0A6J7C3L4"/>
<feature type="domain" description="D-isomer specific 2-hydroxyacid dehydrogenase NAD-binding" evidence="3">
    <location>
        <begin position="158"/>
        <end position="308"/>
    </location>
</feature>
<keyword evidence="1" id="KW-0560">Oxidoreductase</keyword>
<evidence type="ECO:0000256" key="1">
    <source>
        <dbReference type="ARBA" id="ARBA00023002"/>
    </source>
</evidence>
<dbReference type="PANTHER" id="PTHR10996:SF178">
    <property type="entry name" value="2-HYDROXYACID DEHYDROGENASE YGL185C-RELATED"/>
    <property type="match status" value="1"/>
</dbReference>
<dbReference type="Pfam" id="PF02826">
    <property type="entry name" value="2-Hacid_dh_C"/>
    <property type="match status" value="1"/>
</dbReference>
<proteinExistence type="predicted"/>